<keyword evidence="4 5" id="KW-0472">Membrane</keyword>
<dbReference type="AlphaFoldDB" id="A0AA39H9D1"/>
<dbReference type="SUPFAM" id="SSF81321">
    <property type="entry name" value="Family A G protein-coupled receptor-like"/>
    <property type="match status" value="1"/>
</dbReference>
<dbReference type="Proteomes" id="UP001175271">
    <property type="component" value="Unassembled WGS sequence"/>
</dbReference>
<evidence type="ECO:0000256" key="2">
    <source>
        <dbReference type="ARBA" id="ARBA00022692"/>
    </source>
</evidence>
<dbReference type="PROSITE" id="PS50262">
    <property type="entry name" value="G_PROTEIN_RECEP_F1_2"/>
    <property type="match status" value="1"/>
</dbReference>
<feature type="transmembrane region" description="Helical" evidence="5">
    <location>
        <begin position="172"/>
        <end position="195"/>
    </location>
</feature>
<proteinExistence type="predicted"/>
<feature type="transmembrane region" description="Helical" evidence="5">
    <location>
        <begin position="239"/>
        <end position="262"/>
    </location>
</feature>
<protein>
    <recommendedName>
        <fullName evidence="6">G-protein coupled receptors family 1 profile domain-containing protein</fullName>
    </recommendedName>
</protein>
<reference evidence="7" key="1">
    <citation type="submission" date="2023-06" db="EMBL/GenBank/DDBJ databases">
        <title>Genomic analysis of the entomopathogenic nematode Steinernema hermaphroditum.</title>
        <authorList>
            <person name="Schwarz E.M."/>
            <person name="Heppert J.K."/>
            <person name="Baniya A."/>
            <person name="Schwartz H.T."/>
            <person name="Tan C.-H."/>
            <person name="Antoshechkin I."/>
            <person name="Sternberg P.W."/>
            <person name="Goodrich-Blair H."/>
            <person name="Dillman A.R."/>
        </authorList>
    </citation>
    <scope>NUCLEOTIDE SEQUENCE</scope>
    <source>
        <strain evidence="7">PS9179</strain>
        <tissue evidence="7">Whole animal</tissue>
    </source>
</reference>
<keyword evidence="3 5" id="KW-1133">Transmembrane helix</keyword>
<evidence type="ECO:0000256" key="5">
    <source>
        <dbReference type="SAM" id="Phobius"/>
    </source>
</evidence>
<evidence type="ECO:0000259" key="6">
    <source>
        <dbReference type="PROSITE" id="PS50262"/>
    </source>
</evidence>
<feature type="transmembrane region" description="Helical" evidence="5">
    <location>
        <begin position="86"/>
        <end position="105"/>
    </location>
</feature>
<name>A0AA39H9D1_9BILA</name>
<dbReference type="CDD" id="cd00637">
    <property type="entry name" value="7tm_classA_rhodopsin-like"/>
    <property type="match status" value="1"/>
</dbReference>
<evidence type="ECO:0000256" key="1">
    <source>
        <dbReference type="ARBA" id="ARBA00004370"/>
    </source>
</evidence>
<organism evidence="7 8">
    <name type="scientific">Steinernema hermaphroditum</name>
    <dbReference type="NCBI Taxonomy" id="289476"/>
    <lineage>
        <taxon>Eukaryota</taxon>
        <taxon>Metazoa</taxon>
        <taxon>Ecdysozoa</taxon>
        <taxon>Nematoda</taxon>
        <taxon>Chromadorea</taxon>
        <taxon>Rhabditida</taxon>
        <taxon>Tylenchina</taxon>
        <taxon>Panagrolaimomorpha</taxon>
        <taxon>Strongyloidoidea</taxon>
        <taxon>Steinernematidae</taxon>
        <taxon>Steinernema</taxon>
    </lineage>
</organism>
<dbReference type="InterPro" id="IPR019425">
    <property type="entry name" value="7TM_GPCR_serpentine_rcpt_Srt"/>
</dbReference>
<comment type="caution">
    <text evidence="7">The sequence shown here is derived from an EMBL/GenBank/DDBJ whole genome shotgun (WGS) entry which is preliminary data.</text>
</comment>
<dbReference type="Gene3D" id="1.20.1070.10">
    <property type="entry name" value="Rhodopsin 7-helix transmembrane proteins"/>
    <property type="match status" value="1"/>
</dbReference>
<dbReference type="PANTHER" id="PTHR23021:SF82">
    <property type="entry name" value="G PROTEIN-COUPLED RECEPTOR"/>
    <property type="match status" value="1"/>
</dbReference>
<evidence type="ECO:0000313" key="7">
    <source>
        <dbReference type="EMBL" id="KAK0401081.1"/>
    </source>
</evidence>
<feature type="domain" description="G-protein coupled receptors family 1 profile" evidence="6">
    <location>
        <begin position="23"/>
        <end position="259"/>
    </location>
</feature>
<feature type="transmembrane region" description="Helical" evidence="5">
    <location>
        <begin position="126"/>
        <end position="150"/>
    </location>
</feature>
<evidence type="ECO:0000313" key="8">
    <source>
        <dbReference type="Proteomes" id="UP001175271"/>
    </source>
</evidence>
<evidence type="ECO:0000256" key="3">
    <source>
        <dbReference type="ARBA" id="ARBA00022989"/>
    </source>
</evidence>
<feature type="transmembrane region" description="Helical" evidence="5">
    <location>
        <begin position="6"/>
        <end position="33"/>
    </location>
</feature>
<dbReference type="PANTHER" id="PTHR23021">
    <property type="entry name" value="SERPENTINE RECEPTOR, CLASS T"/>
    <property type="match status" value="1"/>
</dbReference>
<dbReference type="Pfam" id="PF10321">
    <property type="entry name" value="7TM_GPCR_Srt"/>
    <property type="match status" value="1"/>
</dbReference>
<keyword evidence="8" id="KW-1185">Reference proteome</keyword>
<feature type="transmembrane region" description="Helical" evidence="5">
    <location>
        <begin position="207"/>
        <end position="227"/>
    </location>
</feature>
<feature type="transmembrane region" description="Helical" evidence="5">
    <location>
        <begin position="45"/>
        <end position="66"/>
    </location>
</feature>
<dbReference type="InterPro" id="IPR017452">
    <property type="entry name" value="GPCR_Rhodpsn_7TM"/>
</dbReference>
<evidence type="ECO:0000256" key="4">
    <source>
        <dbReference type="ARBA" id="ARBA00023136"/>
    </source>
</evidence>
<sequence length="294" mass="33233">MPEYDTLIVGVVYSASSAFFLLLYITVLWLFLMRSSPFKTNAYKIMVNLGVADCCQLLAQATAGIFTLADDTFSLYFNKVAGGILQFGWIASGPLTFILAVNRLFSVLRPTHEKSAILPAPYKGALAVAWFIGALFFASYMTPFTAVLYFPETFAWGYDAGRWSDFVSNCELYAMFTLLTLCGVIYVIIFARLYRYRKQLSQPSGEVRILVQALIISVYTSSCLITWHTYQYFLPDTKVTQFCLNIMNIINPSINPIIYLALNPRLRKSLCRLMSCKRPFPDAKVTVVSRNARQ</sequence>
<accession>A0AA39H9D1</accession>
<comment type="subcellular location">
    <subcellularLocation>
        <location evidence="1">Membrane</location>
    </subcellularLocation>
</comment>
<keyword evidence="2 5" id="KW-0812">Transmembrane</keyword>
<gene>
    <name evidence="7" type="ORF">QR680_015585</name>
</gene>
<dbReference type="EMBL" id="JAUCMV010000004">
    <property type="protein sequence ID" value="KAK0401081.1"/>
    <property type="molecule type" value="Genomic_DNA"/>
</dbReference>
<dbReference type="GO" id="GO:0016020">
    <property type="term" value="C:membrane"/>
    <property type="evidence" value="ECO:0007669"/>
    <property type="project" value="UniProtKB-SubCell"/>
</dbReference>